<organism evidence="7 8">
    <name type="scientific">Lachnellula willkommii</name>
    <dbReference type="NCBI Taxonomy" id="215461"/>
    <lineage>
        <taxon>Eukaryota</taxon>
        <taxon>Fungi</taxon>
        <taxon>Dikarya</taxon>
        <taxon>Ascomycota</taxon>
        <taxon>Pezizomycotina</taxon>
        <taxon>Leotiomycetes</taxon>
        <taxon>Helotiales</taxon>
        <taxon>Lachnaceae</taxon>
        <taxon>Lachnellula</taxon>
    </lineage>
</organism>
<protein>
    <submittedName>
        <fullName evidence="7">Transmembrane protein 234-like protein</fullName>
    </submittedName>
</protein>
<dbReference type="PANTHER" id="PTHR28668:SF1">
    <property type="entry name" value="TRANSMEMBRANE PROTEIN 234"/>
    <property type="match status" value="1"/>
</dbReference>
<dbReference type="SUPFAM" id="SSF103481">
    <property type="entry name" value="Multidrug resistance efflux transporter EmrE"/>
    <property type="match status" value="1"/>
</dbReference>
<comment type="subcellular location">
    <subcellularLocation>
        <location evidence="1">Membrane</location>
        <topology evidence="1">Multi-pass membrane protein</topology>
    </subcellularLocation>
</comment>
<dbReference type="PANTHER" id="PTHR28668">
    <property type="entry name" value="TRANSMEMBRANE PROTEIN 234"/>
    <property type="match status" value="1"/>
</dbReference>
<evidence type="ECO:0000256" key="5">
    <source>
        <dbReference type="ARBA" id="ARBA00023136"/>
    </source>
</evidence>
<dbReference type="InterPro" id="IPR037185">
    <property type="entry name" value="EmrE-like"/>
</dbReference>
<dbReference type="AlphaFoldDB" id="A0A559MD50"/>
<dbReference type="EMBL" id="QGML01000710">
    <property type="protein sequence ID" value="TVY90894.1"/>
    <property type="molecule type" value="Genomic_DNA"/>
</dbReference>
<dbReference type="InterPro" id="IPR018908">
    <property type="entry name" value="TMEM234"/>
</dbReference>
<evidence type="ECO:0000313" key="8">
    <source>
        <dbReference type="Proteomes" id="UP000315522"/>
    </source>
</evidence>
<comment type="similarity">
    <text evidence="2">Belongs to the TMEM234 family.</text>
</comment>
<name>A0A559MD50_9HELO</name>
<keyword evidence="3 6" id="KW-0812">Transmembrane</keyword>
<evidence type="ECO:0000256" key="4">
    <source>
        <dbReference type="ARBA" id="ARBA00022989"/>
    </source>
</evidence>
<keyword evidence="5 6" id="KW-0472">Membrane</keyword>
<gene>
    <name evidence="7" type="ORF">LAWI1_G001188</name>
</gene>
<proteinExistence type="inferred from homology"/>
<comment type="caution">
    <text evidence="7">The sequence shown here is derived from an EMBL/GenBank/DDBJ whole genome shotgun (WGS) entry which is preliminary data.</text>
</comment>
<reference evidence="7 8" key="1">
    <citation type="submission" date="2018-05" db="EMBL/GenBank/DDBJ databases">
        <title>Genome sequencing and assembly of the regulated plant pathogen Lachnellula willkommii and related sister species for the development of diagnostic species identification markers.</title>
        <authorList>
            <person name="Giroux E."/>
            <person name="Bilodeau G."/>
        </authorList>
    </citation>
    <scope>NUCLEOTIDE SEQUENCE [LARGE SCALE GENOMIC DNA]</scope>
    <source>
        <strain evidence="7 8">CBS 172.35</strain>
    </source>
</reference>
<feature type="transmembrane region" description="Helical" evidence="6">
    <location>
        <begin position="12"/>
        <end position="33"/>
    </location>
</feature>
<dbReference type="Pfam" id="PF10639">
    <property type="entry name" value="TMEM234"/>
    <property type="match status" value="2"/>
</dbReference>
<dbReference type="GO" id="GO:0016020">
    <property type="term" value="C:membrane"/>
    <property type="evidence" value="ECO:0007669"/>
    <property type="project" value="UniProtKB-SubCell"/>
</dbReference>
<evidence type="ECO:0000256" key="2">
    <source>
        <dbReference type="ARBA" id="ARBA00005977"/>
    </source>
</evidence>
<sequence>MSDDEPTPAPPIFNYILGFLLIGIAWGFTTPFIRAAARTHKPPAHPILDSPAVKSSWFKSRVYGAFFGVVDLLRNPRYAVPLVINLTGSVWFFLLIGQAGEFCFSFFCVLGDFETGKSRRGNDGRDGGESAMRRDCSIEEETEAMGANQKTELSLTVPITNSLAFLFTVLGDWYVDRKVISRDTWIGMTLSLVGIGLCVQSKSK</sequence>
<dbReference type="Proteomes" id="UP000315522">
    <property type="component" value="Unassembled WGS sequence"/>
</dbReference>
<evidence type="ECO:0000256" key="6">
    <source>
        <dbReference type="SAM" id="Phobius"/>
    </source>
</evidence>
<accession>A0A559MD50</accession>
<evidence type="ECO:0000256" key="1">
    <source>
        <dbReference type="ARBA" id="ARBA00004141"/>
    </source>
</evidence>
<keyword evidence="4 6" id="KW-1133">Transmembrane helix</keyword>
<evidence type="ECO:0000313" key="7">
    <source>
        <dbReference type="EMBL" id="TVY90894.1"/>
    </source>
</evidence>
<keyword evidence="8" id="KW-1185">Reference proteome</keyword>
<evidence type="ECO:0000256" key="3">
    <source>
        <dbReference type="ARBA" id="ARBA00022692"/>
    </source>
</evidence>